<organism evidence="1 2">
    <name type="scientific">Funneliformis geosporum</name>
    <dbReference type="NCBI Taxonomy" id="1117311"/>
    <lineage>
        <taxon>Eukaryota</taxon>
        <taxon>Fungi</taxon>
        <taxon>Fungi incertae sedis</taxon>
        <taxon>Mucoromycota</taxon>
        <taxon>Glomeromycotina</taxon>
        <taxon>Glomeromycetes</taxon>
        <taxon>Glomerales</taxon>
        <taxon>Glomeraceae</taxon>
        <taxon>Funneliformis</taxon>
    </lineage>
</organism>
<comment type="caution">
    <text evidence="1">The sequence shown here is derived from an EMBL/GenBank/DDBJ whole genome shotgun (WGS) entry which is preliminary data.</text>
</comment>
<feature type="non-terminal residue" evidence="1">
    <location>
        <position position="96"/>
    </location>
</feature>
<reference evidence="1" key="1">
    <citation type="submission" date="2022-08" db="EMBL/GenBank/DDBJ databases">
        <authorList>
            <person name="Kallberg Y."/>
            <person name="Tangrot J."/>
            <person name="Rosling A."/>
        </authorList>
    </citation>
    <scope>NUCLEOTIDE SEQUENCE</scope>
    <source>
        <strain evidence="1">Wild A</strain>
    </source>
</reference>
<proteinExistence type="predicted"/>
<dbReference type="Proteomes" id="UP001153678">
    <property type="component" value="Unassembled WGS sequence"/>
</dbReference>
<dbReference type="OrthoDB" id="2499658at2759"/>
<protein>
    <submittedName>
        <fullName evidence="1">3570_t:CDS:1</fullName>
    </submittedName>
</protein>
<dbReference type="EMBL" id="CAMKVN010019884">
    <property type="protein sequence ID" value="CAI2198938.1"/>
    <property type="molecule type" value="Genomic_DNA"/>
</dbReference>
<evidence type="ECO:0000313" key="2">
    <source>
        <dbReference type="Proteomes" id="UP001153678"/>
    </source>
</evidence>
<sequence>ENYAGPLNTKFSSHDYVRKNSEGSLKLYTVSMKEIMTQSSKINKYNIGKLVKIKIPKEDKEKTDRTHLPCKILNSNENDKEAAILQSTIQNESQIH</sequence>
<keyword evidence="2" id="KW-1185">Reference proteome</keyword>
<name>A0A9W4TCW4_9GLOM</name>
<evidence type="ECO:0000313" key="1">
    <source>
        <dbReference type="EMBL" id="CAI2198938.1"/>
    </source>
</evidence>
<dbReference type="AlphaFoldDB" id="A0A9W4TCW4"/>
<gene>
    <name evidence="1" type="ORF">FWILDA_LOCUS18823</name>
</gene>
<feature type="non-terminal residue" evidence="1">
    <location>
        <position position="1"/>
    </location>
</feature>
<accession>A0A9W4TCW4</accession>